<gene>
    <name evidence="2" type="ORF">IWX90DRAFT_418507</name>
</gene>
<proteinExistence type="predicted"/>
<sequence length="546" mass="61323">MSKKRSSTAAELGAHASKSSARQNDFALEEALQFMDPDQFQGILRKFAPKVSPLRDRIVTKYNEEVDGAFSRDELKPDGVLSVALQYMDPQRFQGILRRVVNFDWQSKSVWKELNVTHDRKRGSAQYDAAGGAAWTIERTIKSIADNAHSETSFRTRRNALITLRKIGKSIALSVGVVPREVRKDYTSDQDCYTDAFLEIAKSFTRAERAKVLQTDQDGLTFEQKLVELVDLARGYCIFPKLRRSLSVLQEETSEDEDEEDDSEGEENDDWPEDEDEEEESEDEDEEDESEGDEEDESQDEDGEETPQQPSGKPSGSYSGSDIEIIKVDQCPSGNKVESDSDRDGDMEIIDKRSGTAEPDSSTAKRTRVENAVDAGTGIAVASERKSKEESDRRRSLVKEFGPQVQEASRVLDPAHKQESVSDPDAQSAYDTVAKIISYVGDESEPPSSFETRMKAIMALRKIGQLTLDCEGPLDRQVREKFKSSCVISDVCIDIAKSFNKKPKAIVLRAKEEAETFDEKFVEWFKSAILRPFLLSWAKACTSFKV</sequence>
<feature type="compositionally biased region" description="Acidic residues" evidence="1">
    <location>
        <begin position="252"/>
        <end position="305"/>
    </location>
</feature>
<protein>
    <submittedName>
        <fullName evidence="2">Uncharacterized protein</fullName>
    </submittedName>
</protein>
<evidence type="ECO:0000256" key="1">
    <source>
        <dbReference type="SAM" id="MobiDB-lite"/>
    </source>
</evidence>
<feature type="region of interest" description="Disordered" evidence="1">
    <location>
        <begin position="249"/>
        <end position="398"/>
    </location>
</feature>
<feature type="region of interest" description="Disordered" evidence="1">
    <location>
        <begin position="1"/>
        <end position="22"/>
    </location>
</feature>
<dbReference type="EMBL" id="JBBWUH010000011">
    <property type="protein sequence ID" value="KAK8154592.1"/>
    <property type="molecule type" value="Genomic_DNA"/>
</dbReference>
<feature type="compositionally biased region" description="Low complexity" evidence="1">
    <location>
        <begin position="307"/>
        <end position="321"/>
    </location>
</feature>
<comment type="caution">
    <text evidence="2">The sequence shown here is derived from an EMBL/GenBank/DDBJ whole genome shotgun (WGS) entry which is preliminary data.</text>
</comment>
<keyword evidence="3" id="KW-1185">Reference proteome</keyword>
<feature type="compositionally biased region" description="Basic and acidic residues" evidence="1">
    <location>
        <begin position="383"/>
        <end position="398"/>
    </location>
</feature>
<name>A0ABR1XGZ4_9PEZI</name>
<evidence type="ECO:0000313" key="2">
    <source>
        <dbReference type="EMBL" id="KAK8154592.1"/>
    </source>
</evidence>
<reference evidence="2 3" key="1">
    <citation type="journal article" date="2022" name="G3 (Bethesda)">
        <title>Enemy or ally: a genomic approach to elucidate the lifestyle of Phyllosticta citrichinaensis.</title>
        <authorList>
            <person name="Buijs V.A."/>
            <person name="Groenewald J.Z."/>
            <person name="Haridas S."/>
            <person name="LaButti K.M."/>
            <person name="Lipzen A."/>
            <person name="Martin F.M."/>
            <person name="Barry K."/>
            <person name="Grigoriev I.V."/>
            <person name="Crous P.W."/>
            <person name="Seidl M.F."/>
        </authorList>
    </citation>
    <scope>NUCLEOTIDE SEQUENCE [LARGE SCALE GENOMIC DNA]</scope>
    <source>
        <strain evidence="2 3">CBS 129764</strain>
    </source>
</reference>
<feature type="compositionally biased region" description="Basic and acidic residues" evidence="1">
    <location>
        <begin position="337"/>
        <end position="355"/>
    </location>
</feature>
<evidence type="ECO:0000313" key="3">
    <source>
        <dbReference type="Proteomes" id="UP001456524"/>
    </source>
</evidence>
<dbReference type="Proteomes" id="UP001456524">
    <property type="component" value="Unassembled WGS sequence"/>
</dbReference>
<organism evidence="2 3">
    <name type="scientific">Phyllosticta citrichinensis</name>
    <dbReference type="NCBI Taxonomy" id="1130410"/>
    <lineage>
        <taxon>Eukaryota</taxon>
        <taxon>Fungi</taxon>
        <taxon>Dikarya</taxon>
        <taxon>Ascomycota</taxon>
        <taxon>Pezizomycotina</taxon>
        <taxon>Dothideomycetes</taxon>
        <taxon>Dothideomycetes incertae sedis</taxon>
        <taxon>Botryosphaeriales</taxon>
        <taxon>Phyllostictaceae</taxon>
        <taxon>Phyllosticta</taxon>
    </lineage>
</organism>
<accession>A0ABR1XGZ4</accession>